<organism evidence="1">
    <name type="scientific">marine sediment metagenome</name>
    <dbReference type="NCBI Taxonomy" id="412755"/>
    <lineage>
        <taxon>unclassified sequences</taxon>
        <taxon>metagenomes</taxon>
        <taxon>ecological metagenomes</taxon>
    </lineage>
</organism>
<comment type="caution">
    <text evidence="1">The sequence shown here is derived from an EMBL/GenBank/DDBJ whole genome shotgun (WGS) entry which is preliminary data.</text>
</comment>
<accession>A0A0F9I0K5</accession>
<sequence>MGISNLSMTLGDTAAEIVESPITAAKITAAMD</sequence>
<dbReference type="AlphaFoldDB" id="A0A0F9I0K5"/>
<protein>
    <submittedName>
        <fullName evidence="1">Uncharacterized protein</fullName>
    </submittedName>
</protein>
<name>A0A0F9I0K5_9ZZZZ</name>
<evidence type="ECO:0000313" key="1">
    <source>
        <dbReference type="EMBL" id="KKL80912.1"/>
    </source>
</evidence>
<reference evidence="1" key="1">
    <citation type="journal article" date="2015" name="Nature">
        <title>Complex archaea that bridge the gap between prokaryotes and eukaryotes.</title>
        <authorList>
            <person name="Spang A."/>
            <person name="Saw J.H."/>
            <person name="Jorgensen S.L."/>
            <person name="Zaremba-Niedzwiedzka K."/>
            <person name="Martijn J."/>
            <person name="Lind A.E."/>
            <person name="van Eijk R."/>
            <person name="Schleper C."/>
            <person name="Guy L."/>
            <person name="Ettema T.J."/>
        </authorList>
    </citation>
    <scope>NUCLEOTIDE SEQUENCE</scope>
</reference>
<dbReference type="EMBL" id="LAZR01022713">
    <property type="protein sequence ID" value="KKL80912.1"/>
    <property type="molecule type" value="Genomic_DNA"/>
</dbReference>
<gene>
    <name evidence="1" type="ORF">LCGC14_1999960</name>
</gene>
<proteinExistence type="predicted"/>
<feature type="non-terminal residue" evidence="1">
    <location>
        <position position="32"/>
    </location>
</feature>